<evidence type="ECO:0000256" key="1">
    <source>
        <dbReference type="ARBA" id="ARBA00005564"/>
    </source>
</evidence>
<dbReference type="GO" id="GO:0006006">
    <property type="term" value="P:glucose metabolic process"/>
    <property type="evidence" value="ECO:0007669"/>
    <property type="project" value="UniProtKB-KW"/>
</dbReference>
<organism evidence="3 4">
    <name type="scientific">Paradevosia shaoguanensis</name>
    <dbReference type="NCBI Taxonomy" id="1335043"/>
    <lineage>
        <taxon>Bacteria</taxon>
        <taxon>Pseudomonadati</taxon>
        <taxon>Pseudomonadota</taxon>
        <taxon>Alphaproteobacteria</taxon>
        <taxon>Hyphomicrobiales</taxon>
        <taxon>Devosiaceae</taxon>
        <taxon>Paradevosia</taxon>
    </lineage>
</organism>
<proteinExistence type="inferred from homology"/>
<accession>A0AA41QKW8</accession>
<keyword evidence="2" id="KW-0313">Glucose metabolism</keyword>
<comment type="similarity">
    <text evidence="1">Belongs to the cycloisomerase 2 family.</text>
</comment>
<dbReference type="InterPro" id="IPR019405">
    <property type="entry name" value="Lactonase_7-beta_prop"/>
</dbReference>
<protein>
    <submittedName>
        <fullName evidence="3">Lactonase family protein</fullName>
    </submittedName>
</protein>
<dbReference type="InterPro" id="IPR015943">
    <property type="entry name" value="WD40/YVTN_repeat-like_dom_sf"/>
</dbReference>
<reference evidence="3" key="1">
    <citation type="submission" date="2022-03" db="EMBL/GenBank/DDBJ databases">
        <title>The complete genome sequence of a Methyloterrigena soli.</title>
        <authorList>
            <person name="Zi Z."/>
        </authorList>
    </citation>
    <scope>NUCLEOTIDE SEQUENCE</scope>
    <source>
        <strain evidence="3">M48</strain>
    </source>
</reference>
<sequence length="362" mass="38045">MALYAFAGSLTQPAPHFAAANGEGIAVFRFDDQAGTLTATGAPLRVEDASWIAAGKGGSLYATTETPDHRQSALAALHFDAVSETLRLLNVEPLGGLEACHLSLDAAGETVFAASYGGHREDGPDFGAAVMPVRADGSVAPASFLKRHEGKGPNAARQEAPHAHCVVPSPDGRFLFVADLGIDRLVGYELPGMARRPDLDAALLPGLGPRHFLFDGAGRHLYLVSELIPTVVSFRYDAASGRLEQLASLPIEPPAGGKDQPAGIALSGDGRHLYVSLRLSDDILLLAIDEATGMPHAVSRTSSGGVTPRDLKLSPSGRHLIVVNQDSDRLTIFRRDAQSGALTHRNDTEVGTPMTVALAEFA</sequence>
<keyword evidence="4" id="KW-1185">Reference proteome</keyword>
<comment type="caution">
    <text evidence="3">The sequence shown here is derived from an EMBL/GenBank/DDBJ whole genome shotgun (WGS) entry which is preliminary data.</text>
</comment>
<dbReference type="Proteomes" id="UP001156140">
    <property type="component" value="Unassembled WGS sequence"/>
</dbReference>
<evidence type="ECO:0000256" key="2">
    <source>
        <dbReference type="ARBA" id="ARBA00022526"/>
    </source>
</evidence>
<name>A0AA41QKW8_9HYPH</name>
<dbReference type="RefSeq" id="WP_281735348.1">
    <property type="nucleotide sequence ID" value="NZ_JAKETQ010000001.1"/>
</dbReference>
<keyword evidence="2" id="KW-0119">Carbohydrate metabolism</keyword>
<dbReference type="InterPro" id="IPR050282">
    <property type="entry name" value="Cycloisomerase_2"/>
</dbReference>
<dbReference type="GO" id="GO:0017057">
    <property type="term" value="F:6-phosphogluconolactonase activity"/>
    <property type="evidence" value="ECO:0007669"/>
    <property type="project" value="TreeGrafter"/>
</dbReference>
<dbReference type="PANTHER" id="PTHR30344">
    <property type="entry name" value="6-PHOSPHOGLUCONOLACTONASE-RELATED"/>
    <property type="match status" value="1"/>
</dbReference>
<dbReference type="SUPFAM" id="SSF50974">
    <property type="entry name" value="Nitrous oxide reductase, N-terminal domain"/>
    <property type="match status" value="1"/>
</dbReference>
<dbReference type="AlphaFoldDB" id="A0AA41QKW8"/>
<dbReference type="EMBL" id="JALAZD010000001">
    <property type="protein sequence ID" value="MCI0126499.1"/>
    <property type="molecule type" value="Genomic_DNA"/>
</dbReference>
<evidence type="ECO:0000313" key="3">
    <source>
        <dbReference type="EMBL" id="MCI0126499.1"/>
    </source>
</evidence>
<dbReference type="PANTHER" id="PTHR30344:SF1">
    <property type="entry name" value="6-PHOSPHOGLUCONOLACTONASE"/>
    <property type="match status" value="1"/>
</dbReference>
<dbReference type="Pfam" id="PF10282">
    <property type="entry name" value="Lactonase"/>
    <property type="match status" value="1"/>
</dbReference>
<dbReference type="InterPro" id="IPR011045">
    <property type="entry name" value="N2O_reductase_N"/>
</dbReference>
<gene>
    <name evidence="3" type="ORF">ML536_06630</name>
</gene>
<dbReference type="GO" id="GO:0005829">
    <property type="term" value="C:cytosol"/>
    <property type="evidence" value="ECO:0007669"/>
    <property type="project" value="TreeGrafter"/>
</dbReference>
<evidence type="ECO:0000313" key="4">
    <source>
        <dbReference type="Proteomes" id="UP001156140"/>
    </source>
</evidence>
<dbReference type="Gene3D" id="2.130.10.10">
    <property type="entry name" value="YVTN repeat-like/Quinoprotein amine dehydrogenase"/>
    <property type="match status" value="1"/>
</dbReference>